<dbReference type="Pfam" id="PF00251">
    <property type="entry name" value="Glyco_hydro_32N"/>
    <property type="match status" value="1"/>
</dbReference>
<dbReference type="InterPro" id="IPR001362">
    <property type="entry name" value="Glyco_hydro_32"/>
</dbReference>
<dbReference type="PANTHER" id="PTHR42800">
    <property type="entry name" value="EXOINULINASE INUD (AFU_ORTHOLOGUE AFUA_5G00480)"/>
    <property type="match status" value="1"/>
</dbReference>
<reference evidence="9" key="1">
    <citation type="submission" date="2016-12" db="EMBL/GenBank/DDBJ databases">
        <title>Comparative genomics of four Isosphaeraceae planctomycetes: a common pool of plasmids and glycoside hydrolase genes.</title>
        <authorList>
            <person name="Ivanova A."/>
        </authorList>
    </citation>
    <scope>NUCLEOTIDE SEQUENCE [LARGE SCALE GENOMIC DNA]</scope>
    <source>
        <strain evidence="9">PX4</strain>
    </source>
</reference>
<dbReference type="CDD" id="cd18622">
    <property type="entry name" value="GH32_Inu-like"/>
    <property type="match status" value="1"/>
</dbReference>
<dbReference type="Proteomes" id="UP000186309">
    <property type="component" value="Chromosome"/>
</dbReference>
<evidence type="ECO:0000259" key="7">
    <source>
        <dbReference type="Pfam" id="PF08244"/>
    </source>
</evidence>
<dbReference type="SUPFAM" id="SSF49899">
    <property type="entry name" value="Concanavalin A-like lectins/glucanases"/>
    <property type="match status" value="1"/>
</dbReference>
<dbReference type="Gene3D" id="2.115.10.20">
    <property type="entry name" value="Glycosyl hydrolase domain, family 43"/>
    <property type="match status" value="1"/>
</dbReference>
<keyword evidence="5" id="KW-0732">Signal</keyword>
<evidence type="ECO:0000256" key="5">
    <source>
        <dbReference type="SAM" id="SignalP"/>
    </source>
</evidence>
<accession>A0A1U7CSU6</accession>
<dbReference type="RefSeq" id="WP_076347769.1">
    <property type="nucleotide sequence ID" value="NZ_CP019082.1"/>
</dbReference>
<keyword evidence="9" id="KW-1185">Reference proteome</keyword>
<dbReference type="GO" id="GO:0005987">
    <property type="term" value="P:sucrose catabolic process"/>
    <property type="evidence" value="ECO:0007669"/>
    <property type="project" value="TreeGrafter"/>
</dbReference>
<dbReference type="InterPro" id="IPR013320">
    <property type="entry name" value="ConA-like_dom_sf"/>
</dbReference>
<dbReference type="AlphaFoldDB" id="A0A1U7CSU6"/>
<dbReference type="STRING" id="1387353.BSF38_03534"/>
<feature type="signal peptide" evidence="5">
    <location>
        <begin position="1"/>
        <end position="19"/>
    </location>
</feature>
<organism evidence="8 9">
    <name type="scientific">Paludisphaera borealis</name>
    <dbReference type="NCBI Taxonomy" id="1387353"/>
    <lineage>
        <taxon>Bacteria</taxon>
        <taxon>Pseudomonadati</taxon>
        <taxon>Planctomycetota</taxon>
        <taxon>Planctomycetia</taxon>
        <taxon>Isosphaerales</taxon>
        <taxon>Isosphaeraceae</taxon>
        <taxon>Paludisphaera</taxon>
    </lineage>
</organism>
<name>A0A1U7CSU6_9BACT</name>
<keyword evidence="3 4" id="KW-0326">Glycosidase</keyword>
<dbReference type="PANTHER" id="PTHR42800:SF1">
    <property type="entry name" value="EXOINULINASE INUD (AFU_ORTHOLOGUE AFUA_5G00480)"/>
    <property type="match status" value="1"/>
</dbReference>
<feature type="domain" description="Glycosyl hydrolase family 32 C-terminal" evidence="7">
    <location>
        <begin position="580"/>
        <end position="711"/>
    </location>
</feature>
<dbReference type="InterPro" id="IPR013148">
    <property type="entry name" value="Glyco_hydro_32_N"/>
</dbReference>
<dbReference type="SMART" id="SM00640">
    <property type="entry name" value="Glyco_32"/>
    <property type="match status" value="1"/>
</dbReference>
<dbReference type="OrthoDB" id="9759709at2"/>
<evidence type="ECO:0000256" key="3">
    <source>
        <dbReference type="ARBA" id="ARBA00023295"/>
    </source>
</evidence>
<evidence type="ECO:0000259" key="6">
    <source>
        <dbReference type="Pfam" id="PF00251"/>
    </source>
</evidence>
<dbReference type="GO" id="GO:0004575">
    <property type="term" value="F:sucrose alpha-glucosidase activity"/>
    <property type="evidence" value="ECO:0007669"/>
    <property type="project" value="TreeGrafter"/>
</dbReference>
<dbReference type="InterPro" id="IPR023296">
    <property type="entry name" value="Glyco_hydro_beta-prop_sf"/>
</dbReference>
<dbReference type="KEGG" id="pbor:BSF38_03534"/>
<evidence type="ECO:0000313" key="9">
    <source>
        <dbReference type="Proteomes" id="UP000186309"/>
    </source>
</evidence>
<gene>
    <name evidence="8" type="ORF">BSF38_03534</name>
</gene>
<dbReference type="EMBL" id="CP019082">
    <property type="protein sequence ID" value="APW62002.1"/>
    <property type="molecule type" value="Genomic_DNA"/>
</dbReference>
<dbReference type="InterPro" id="IPR013189">
    <property type="entry name" value="Glyco_hydro_32_C"/>
</dbReference>
<dbReference type="Pfam" id="PF08244">
    <property type="entry name" value="Glyco_hydro_32C"/>
    <property type="match status" value="1"/>
</dbReference>
<protein>
    <submittedName>
        <fullName evidence="8">Retaining endo-levanase or other beta-fructosidase</fullName>
    </submittedName>
</protein>
<dbReference type="Gene3D" id="2.60.120.560">
    <property type="entry name" value="Exo-inulinase, domain 1"/>
    <property type="match status" value="1"/>
</dbReference>
<keyword evidence="2 4" id="KW-0378">Hydrolase</keyword>
<proteinExistence type="inferred from homology"/>
<sequence>MLATFALIGLLTASPAATAEDSTRPDVVIADFEGDDYGGWKADGHAFGDRPARGTLPGQMEVSGYLGRGLVNSFNGGDDATGTLTSPPFRIDRPYVNFLIGGGGFDGETCLNLSVDGRTVRTATGKNREGGGTEALRWDGWDVKDLAGKEATFQVVDCRKGGWGHINVDQIVLADASRKPAEAVRAIVLNHRYLHLPVHTGGPKTRMKFTIDGQTVREFDIELAEGKPDFWVFSDLKSYEGRTLKIHAGELADPKALDAITPSDEVPDAAGMYKEKHRPQFHFTSRRGWLNDPNGLVFDLGAAQGQGFDRGVIHLFYQHNPYGWNWGNMHWGHATTLDLVHWSEFPIAIYPHAYGDWAFSGSAVADVDNTGGFQKRGTPAPPLVAAYTSTGRGECIVFSSDRGQTWTEYKGNPVVKHNGRDPRLLWHAASKQWVMAVYDEGEKRQSIDFHTSPDLKTWTFASRLDGFFECPDLFELPVDGDPNKTLWVIYAADAKYKLGRFDGKTFHVESGPDKHTLWHGNFYAAQTFSEAPNSRRIQIGWGQGITFPGMPFNQQMALPVDLTLRTTPDGVRMFAAPVAELQSLRDAKHDFSNTTLEPGKNPLSGLSGDLFEVKLAAKPGAAEEIELNLRGTPVIYDVRRQDLVCKQIRTFLPLVDGELRLHVFLDKGSIEVFGGDGRVAVSVGVIPDDANHALGVASRGGAASLRTLEVYPLRSAWIKP</sequence>
<evidence type="ECO:0000256" key="4">
    <source>
        <dbReference type="RuleBase" id="RU362110"/>
    </source>
</evidence>
<feature type="chain" id="PRO_5012640232" evidence="5">
    <location>
        <begin position="20"/>
        <end position="720"/>
    </location>
</feature>
<evidence type="ECO:0000256" key="1">
    <source>
        <dbReference type="ARBA" id="ARBA00009902"/>
    </source>
</evidence>
<feature type="domain" description="Glycosyl hydrolase family 32 N-terminal" evidence="6">
    <location>
        <begin position="282"/>
        <end position="566"/>
    </location>
</feature>
<evidence type="ECO:0000313" key="8">
    <source>
        <dbReference type="EMBL" id="APW62002.1"/>
    </source>
</evidence>
<evidence type="ECO:0000256" key="2">
    <source>
        <dbReference type="ARBA" id="ARBA00022801"/>
    </source>
</evidence>
<dbReference type="GO" id="GO:0005737">
    <property type="term" value="C:cytoplasm"/>
    <property type="evidence" value="ECO:0007669"/>
    <property type="project" value="TreeGrafter"/>
</dbReference>
<dbReference type="SUPFAM" id="SSF75005">
    <property type="entry name" value="Arabinanase/levansucrase/invertase"/>
    <property type="match status" value="1"/>
</dbReference>
<comment type="similarity">
    <text evidence="1 4">Belongs to the glycosyl hydrolase 32 family.</text>
</comment>